<evidence type="ECO:0000259" key="1">
    <source>
        <dbReference type="Pfam" id="PF01927"/>
    </source>
</evidence>
<feature type="domain" description="Mut7-C RNAse" evidence="1">
    <location>
        <begin position="102"/>
        <end position="244"/>
    </location>
</feature>
<dbReference type="Proteomes" id="UP000316727">
    <property type="component" value="Unassembled WGS sequence"/>
</dbReference>
<feature type="domain" description="Ubiquitin Mut7-C" evidence="2">
    <location>
        <begin position="8"/>
        <end position="83"/>
    </location>
</feature>
<dbReference type="InterPro" id="IPR002782">
    <property type="entry name" value="Mut7-C_RNAse_dom"/>
</dbReference>
<dbReference type="PANTHER" id="PTHR39081">
    <property type="entry name" value="MUT7-C DOMAIN-CONTAINING PROTEIN"/>
    <property type="match status" value="1"/>
</dbReference>
<name>A0A501WE09_9BACT</name>
<dbReference type="AlphaFoldDB" id="A0A501WE09"/>
<accession>A0A501WE09</accession>
<gene>
    <name evidence="3" type="ORF">FJM65_02945</name>
</gene>
<evidence type="ECO:0000313" key="4">
    <source>
        <dbReference type="Proteomes" id="UP000316727"/>
    </source>
</evidence>
<protein>
    <recommendedName>
        <fullName evidence="5">Twitching motility protein PilT</fullName>
    </recommendedName>
</protein>
<reference evidence="3 4" key="1">
    <citation type="submission" date="2019-06" db="EMBL/GenBank/DDBJ databases">
        <title>A novel bacterium of genus Pontibacter, isolated from marine sediment.</title>
        <authorList>
            <person name="Huang H."/>
            <person name="Mo K."/>
            <person name="Hu Y."/>
        </authorList>
    </citation>
    <scope>NUCLEOTIDE SEQUENCE [LARGE SCALE GENOMIC DNA]</scope>
    <source>
        <strain evidence="3 4">HB172049</strain>
    </source>
</reference>
<dbReference type="Pfam" id="PF14451">
    <property type="entry name" value="Ub-Mut7C"/>
    <property type="match status" value="1"/>
</dbReference>
<proteinExistence type="predicted"/>
<evidence type="ECO:0000259" key="2">
    <source>
        <dbReference type="Pfam" id="PF14451"/>
    </source>
</evidence>
<dbReference type="InterPro" id="IPR027798">
    <property type="entry name" value="Ub_Mut7C"/>
</dbReference>
<evidence type="ECO:0008006" key="5">
    <source>
        <dbReference type="Google" id="ProtNLM"/>
    </source>
</evidence>
<keyword evidence="4" id="KW-1185">Reference proteome</keyword>
<dbReference type="EMBL" id="VFRQ01000001">
    <property type="protein sequence ID" value="TPE46314.1"/>
    <property type="molecule type" value="Genomic_DNA"/>
</dbReference>
<dbReference type="PANTHER" id="PTHR39081:SF1">
    <property type="entry name" value="MUT7-C RNASE DOMAIN-CONTAINING PROTEIN"/>
    <property type="match status" value="1"/>
</dbReference>
<evidence type="ECO:0000313" key="3">
    <source>
        <dbReference type="EMBL" id="TPE46314.1"/>
    </source>
</evidence>
<sequence length="252" mass="29529">MSKQPEQAARFRFYGALNDFLSKHRKDKTIDYTFRGTPAIKDAMEALNVPHPEVDVVLVKGKPVTFSYLLQPGDEVEVYPVEAERSWPAGYTLEERHPPPHRFILDAHLGTLAKRMRMLGLDTHYQTYLTDQAIARIAAEQQRVVLTRDIGLLKQKSVTWGYWLRSQHTEEQLEEVLRRFDLQRSFSPFARCLACNVPVQEVSKQEVLEQLPPKTKAYFHVFYRCPSCSRVYWKGSHYERMQQYIAKIRRKV</sequence>
<comment type="caution">
    <text evidence="3">The sequence shown here is derived from an EMBL/GenBank/DDBJ whole genome shotgun (WGS) entry which is preliminary data.</text>
</comment>
<dbReference type="RefSeq" id="WP_140619232.1">
    <property type="nucleotide sequence ID" value="NZ_VFRQ01000001.1"/>
</dbReference>
<organism evidence="3 4">
    <name type="scientific">Pontibacter mangrovi</name>
    <dbReference type="NCBI Taxonomy" id="2589816"/>
    <lineage>
        <taxon>Bacteria</taxon>
        <taxon>Pseudomonadati</taxon>
        <taxon>Bacteroidota</taxon>
        <taxon>Cytophagia</taxon>
        <taxon>Cytophagales</taxon>
        <taxon>Hymenobacteraceae</taxon>
        <taxon>Pontibacter</taxon>
    </lineage>
</organism>
<dbReference type="Pfam" id="PF01927">
    <property type="entry name" value="Mut7-C"/>
    <property type="match status" value="1"/>
</dbReference>
<dbReference type="OrthoDB" id="9797655at2"/>